<reference evidence="1 2" key="1">
    <citation type="submission" date="2015-07" db="EMBL/GenBank/DDBJ databases">
        <title>Comparative genomics of the Sigatoka disease complex on banana suggests a link between parallel evolutionary changes in Pseudocercospora fijiensis and Pseudocercospora eumusae and increased virulence on the banana host.</title>
        <authorList>
            <person name="Chang T.-C."/>
            <person name="Salvucci A."/>
            <person name="Crous P.W."/>
            <person name="Stergiopoulos I."/>
        </authorList>
    </citation>
    <scope>NUCLEOTIDE SEQUENCE [LARGE SCALE GENOMIC DNA]</scope>
    <source>
        <strain evidence="1 2">CBS 114824</strain>
    </source>
</reference>
<evidence type="ECO:0000313" key="1">
    <source>
        <dbReference type="EMBL" id="KXS94321.1"/>
    </source>
</evidence>
<proteinExistence type="predicted"/>
<comment type="caution">
    <text evidence="1">The sequence shown here is derived from an EMBL/GenBank/DDBJ whole genome shotgun (WGS) entry which is preliminary data.</text>
</comment>
<dbReference type="Proteomes" id="UP000070133">
    <property type="component" value="Unassembled WGS sequence"/>
</dbReference>
<accession>A0A139GVW5</accession>
<dbReference type="AlphaFoldDB" id="A0A139GVW5"/>
<name>A0A139GVW5_9PEZI</name>
<keyword evidence="2" id="KW-1185">Reference proteome</keyword>
<dbReference type="EMBL" id="LFZN01000300">
    <property type="protein sequence ID" value="KXS94321.1"/>
    <property type="molecule type" value="Genomic_DNA"/>
</dbReference>
<organism evidence="1 2">
    <name type="scientific">Pseudocercospora eumusae</name>
    <dbReference type="NCBI Taxonomy" id="321146"/>
    <lineage>
        <taxon>Eukaryota</taxon>
        <taxon>Fungi</taxon>
        <taxon>Dikarya</taxon>
        <taxon>Ascomycota</taxon>
        <taxon>Pezizomycotina</taxon>
        <taxon>Dothideomycetes</taxon>
        <taxon>Dothideomycetidae</taxon>
        <taxon>Mycosphaerellales</taxon>
        <taxon>Mycosphaerellaceae</taxon>
        <taxon>Pseudocercospora</taxon>
    </lineage>
</organism>
<sequence>MPPTPANNCALGANDPLSTVALITTRAGDAASKNEIADSTACKTSLLDLAAELQASIAEVLDSETLLSFRQVSRELEMNSNDAFLDRFFKKRRHLLTMQSMQVLVEISATPTFARHIQEIELMNFHIDRAFTHGKEISDWCCDEEVWSDKNSPVLFHDMLRSLARLGSSPVIKVNSFDERSLNLDDNIFHRNHIKDGHRRESESIYGLQNLRARARPLWALTGVQEALRLKSHHVTGVAQDFVLALADYPQVVRHLELGTNACSTTNSIVNLNRLARTHPAKLRLACANITTLQIGVHVSFWTATDLRLANHQTSVGLHLLHAAVNVTTLDISLRPSCDMRVIWAEVAHLNLRSMGFGECLGSYQALTEVLSQHQSTLEDLRLDKVRFSDAPSGPVRLLSWMGENLNLKQLSVYRCYALGAERGEHRFLLNGQDESSFVLVSDEHGTVSDKLKDVESWAYFQSSSEPFL</sequence>
<protein>
    <submittedName>
        <fullName evidence="1">Uncharacterized protein</fullName>
    </submittedName>
</protein>
<dbReference type="OrthoDB" id="3632828at2759"/>
<evidence type="ECO:0000313" key="2">
    <source>
        <dbReference type="Proteomes" id="UP000070133"/>
    </source>
</evidence>
<gene>
    <name evidence="1" type="ORF">AC578_10815</name>
</gene>